<evidence type="ECO:0000256" key="10">
    <source>
        <dbReference type="ARBA" id="ARBA00022963"/>
    </source>
</evidence>
<dbReference type="Pfam" id="PF26363">
    <property type="entry name" value="Phospholipase-like"/>
    <property type="match status" value="1"/>
</dbReference>
<comment type="subcellular location">
    <subcellularLocation>
        <location evidence="3">Endosome</location>
        <location evidence="3">Multivesicular body membrane</location>
        <topology evidence="3">Single-pass type II membrane protein</topology>
    </subcellularLocation>
    <subcellularLocation>
        <location evidence="2">Prevacuolar compartment membrane</location>
        <topology evidence="2">Single-pass type II membrane protein</topology>
    </subcellularLocation>
</comment>
<evidence type="ECO:0000256" key="9">
    <source>
        <dbReference type="ARBA" id="ARBA00022801"/>
    </source>
</evidence>
<accession>A0A6A6AU16</accession>
<dbReference type="GO" id="GO:0034727">
    <property type="term" value="P:piecemeal microautophagy of the nucleus"/>
    <property type="evidence" value="ECO:0007669"/>
    <property type="project" value="TreeGrafter"/>
</dbReference>
<keyword evidence="19" id="KW-1185">Reference proteome</keyword>
<keyword evidence="14" id="KW-0443">Lipid metabolism</keyword>
<dbReference type="GO" id="GO:0034496">
    <property type="term" value="P:multivesicular body membrane disassembly"/>
    <property type="evidence" value="ECO:0007669"/>
    <property type="project" value="TreeGrafter"/>
</dbReference>
<keyword evidence="12" id="KW-1133">Transmembrane helix</keyword>
<evidence type="ECO:0000256" key="13">
    <source>
        <dbReference type="ARBA" id="ARBA00023006"/>
    </source>
</evidence>
<dbReference type="OrthoDB" id="58570at2759"/>
<evidence type="ECO:0000256" key="17">
    <source>
        <dbReference type="ARBA" id="ARBA00029828"/>
    </source>
</evidence>
<dbReference type="GO" id="GO:0004620">
    <property type="term" value="F:phospholipase activity"/>
    <property type="evidence" value="ECO:0007669"/>
    <property type="project" value="TreeGrafter"/>
</dbReference>
<evidence type="ECO:0000256" key="2">
    <source>
        <dbReference type="ARBA" id="ARBA00004270"/>
    </source>
</evidence>
<evidence type="ECO:0000256" key="11">
    <source>
        <dbReference type="ARBA" id="ARBA00022968"/>
    </source>
</evidence>
<name>A0A6A6AU16_9PLEO</name>
<proteinExistence type="inferred from homology"/>
<dbReference type="InterPro" id="IPR029058">
    <property type="entry name" value="AB_hydrolase_fold"/>
</dbReference>
<evidence type="ECO:0000256" key="3">
    <source>
        <dbReference type="ARBA" id="ARBA00004343"/>
    </source>
</evidence>
<dbReference type="GO" id="GO:0004806">
    <property type="term" value="F:triacylglycerol lipase activity"/>
    <property type="evidence" value="ECO:0007669"/>
    <property type="project" value="UniProtKB-EC"/>
</dbReference>
<sequence>MPLNVSTNRPRVSITRLLLTFSISVFTPGVFCSFAGYDIFRDSRLATTEQVRINTFDGLTLRHVFHHGAGQPGPRARRLDVTPERVAQTDAESQLGPFIVKTSPILIERPALEAHDAKTPMSSLWIAEDVQGPDVEDKATILSLASMSEDAYKPGRSDPDWIDIDEKYNSSVPFGWDDSGIRGHVFTDSTNSTIVLAVKGTSIAMFDGNGTSGRDKENDNLYGSCCCGQGGSYLWKKVCDCQTGTYSCDDKCVREELKKPNRYYAATLELYEEVLQLYPNANIIATGHSLGGVLASLMGLQHGIPAVTFEAYPQAMAAKRLGLPTAGDVAPLRKNTGGFHFGHTADPIYMGTCNGASTFCTLAGYAFETVCHTGKRCAYDVVKDWGWRQSTSTHRLRYAIDNVYQVYDKAATCVDEAVDCVDCFLWKYEDGTHTKPTTTTIATSTTSSLTRTETCKTPGWWGCRDETTSTQVSTTSASTASTTTTISSSTSTSTCQTVCDDILCFAYSTDCNSPVGSVAKTRRQPQFLLPRLMHRQLAQAKTG</sequence>
<protein>
    <recommendedName>
        <fullName evidence="6">triacylglycerol lipase</fullName>
        <ecNumber evidence="6">3.1.1.3</ecNumber>
    </recommendedName>
    <alternativeName>
        <fullName evidence="17">Autophagy-related protein 15</fullName>
    </alternativeName>
</protein>
<evidence type="ECO:0000256" key="7">
    <source>
        <dbReference type="ARBA" id="ARBA00022692"/>
    </source>
</evidence>
<dbReference type="GO" id="GO:0005775">
    <property type="term" value="C:vacuolar lumen"/>
    <property type="evidence" value="ECO:0007669"/>
    <property type="project" value="TreeGrafter"/>
</dbReference>
<keyword evidence="13" id="KW-0072">Autophagy</keyword>
<evidence type="ECO:0000256" key="1">
    <source>
        <dbReference type="ARBA" id="ARBA00001024"/>
    </source>
</evidence>
<dbReference type="PANTHER" id="PTHR47175:SF2">
    <property type="entry name" value="LIPASE ATG15-RELATED"/>
    <property type="match status" value="1"/>
</dbReference>
<dbReference type="GO" id="GO:0046461">
    <property type="term" value="P:neutral lipid catabolic process"/>
    <property type="evidence" value="ECO:0007669"/>
    <property type="project" value="TreeGrafter"/>
</dbReference>
<dbReference type="EMBL" id="ML977497">
    <property type="protein sequence ID" value="KAF2134678.1"/>
    <property type="molecule type" value="Genomic_DNA"/>
</dbReference>
<gene>
    <name evidence="18" type="ORF">P153DRAFT_329255</name>
</gene>
<keyword evidence="9" id="KW-0378">Hydrolase</keyword>
<dbReference type="AlphaFoldDB" id="A0A6A6AU16"/>
<dbReference type="SUPFAM" id="SSF53474">
    <property type="entry name" value="alpha/beta-Hydrolases"/>
    <property type="match status" value="1"/>
</dbReference>
<dbReference type="PANTHER" id="PTHR47175">
    <property type="entry name" value="LIPASE ATG15-RELATED"/>
    <property type="match status" value="1"/>
</dbReference>
<dbReference type="GO" id="GO:0032585">
    <property type="term" value="C:multivesicular body membrane"/>
    <property type="evidence" value="ECO:0007669"/>
    <property type="project" value="UniProtKB-SubCell"/>
</dbReference>
<comment type="subunit">
    <text evidence="5">Binds to both phosphatidylinositol (PI) and phosphatidylinositol 3,5-bisphosphate (PIP2).</text>
</comment>
<keyword evidence="11" id="KW-0735">Signal-anchor</keyword>
<evidence type="ECO:0000256" key="5">
    <source>
        <dbReference type="ARBA" id="ARBA00011137"/>
    </source>
</evidence>
<evidence type="ECO:0000313" key="19">
    <source>
        <dbReference type="Proteomes" id="UP000799771"/>
    </source>
</evidence>
<evidence type="ECO:0000256" key="14">
    <source>
        <dbReference type="ARBA" id="ARBA00023098"/>
    </source>
</evidence>
<dbReference type="RefSeq" id="XP_033529065.1">
    <property type="nucleotide sequence ID" value="XM_033665382.1"/>
</dbReference>
<dbReference type="EC" id="3.1.1.3" evidence="6"/>
<comment type="similarity">
    <text evidence="4">Belongs to the AB hydrolase superfamily. Lipase family.</text>
</comment>
<organism evidence="18 19">
    <name type="scientific">Dothidotthia symphoricarpi CBS 119687</name>
    <dbReference type="NCBI Taxonomy" id="1392245"/>
    <lineage>
        <taxon>Eukaryota</taxon>
        <taxon>Fungi</taxon>
        <taxon>Dikarya</taxon>
        <taxon>Ascomycota</taxon>
        <taxon>Pezizomycotina</taxon>
        <taxon>Dothideomycetes</taxon>
        <taxon>Pleosporomycetidae</taxon>
        <taxon>Pleosporales</taxon>
        <taxon>Dothidotthiaceae</taxon>
        <taxon>Dothidotthia</taxon>
    </lineage>
</organism>
<dbReference type="GeneID" id="54405814"/>
<comment type="catalytic activity">
    <reaction evidence="1">
        <text>a triacylglycerol + H2O = a diacylglycerol + a fatty acid + H(+)</text>
        <dbReference type="Rhea" id="RHEA:12044"/>
        <dbReference type="ChEBI" id="CHEBI:15377"/>
        <dbReference type="ChEBI" id="CHEBI:15378"/>
        <dbReference type="ChEBI" id="CHEBI:17855"/>
        <dbReference type="ChEBI" id="CHEBI:18035"/>
        <dbReference type="ChEBI" id="CHEBI:28868"/>
        <dbReference type="EC" id="3.1.1.3"/>
    </reaction>
</comment>
<evidence type="ECO:0000256" key="16">
    <source>
        <dbReference type="ARBA" id="ARBA00023180"/>
    </source>
</evidence>
<keyword evidence="7" id="KW-0812">Transmembrane</keyword>
<evidence type="ECO:0000256" key="12">
    <source>
        <dbReference type="ARBA" id="ARBA00022989"/>
    </source>
</evidence>
<dbReference type="Proteomes" id="UP000799771">
    <property type="component" value="Unassembled WGS sequence"/>
</dbReference>
<dbReference type="InterPro" id="IPR050805">
    <property type="entry name" value="ATG15_Lipase"/>
</dbReference>
<evidence type="ECO:0000256" key="4">
    <source>
        <dbReference type="ARBA" id="ARBA00010701"/>
    </source>
</evidence>
<evidence type="ECO:0000313" key="18">
    <source>
        <dbReference type="EMBL" id="KAF2134678.1"/>
    </source>
</evidence>
<keyword evidence="16" id="KW-0325">Glycoprotein</keyword>
<dbReference type="GO" id="GO:0006660">
    <property type="term" value="P:phosphatidylserine catabolic process"/>
    <property type="evidence" value="ECO:0007669"/>
    <property type="project" value="TreeGrafter"/>
</dbReference>
<evidence type="ECO:0000256" key="8">
    <source>
        <dbReference type="ARBA" id="ARBA00022753"/>
    </source>
</evidence>
<evidence type="ECO:0000256" key="15">
    <source>
        <dbReference type="ARBA" id="ARBA00023136"/>
    </source>
</evidence>
<keyword evidence="8" id="KW-0967">Endosome</keyword>
<keyword evidence="15" id="KW-0472">Membrane</keyword>
<keyword evidence="10" id="KW-0442">Lipid degradation</keyword>
<reference evidence="18" key="1">
    <citation type="journal article" date="2020" name="Stud. Mycol.">
        <title>101 Dothideomycetes genomes: a test case for predicting lifestyles and emergence of pathogens.</title>
        <authorList>
            <person name="Haridas S."/>
            <person name="Albert R."/>
            <person name="Binder M."/>
            <person name="Bloem J."/>
            <person name="Labutti K."/>
            <person name="Salamov A."/>
            <person name="Andreopoulos B."/>
            <person name="Baker S."/>
            <person name="Barry K."/>
            <person name="Bills G."/>
            <person name="Bluhm B."/>
            <person name="Cannon C."/>
            <person name="Castanera R."/>
            <person name="Culley D."/>
            <person name="Daum C."/>
            <person name="Ezra D."/>
            <person name="Gonzalez J."/>
            <person name="Henrissat B."/>
            <person name="Kuo A."/>
            <person name="Liang C."/>
            <person name="Lipzen A."/>
            <person name="Lutzoni F."/>
            <person name="Magnuson J."/>
            <person name="Mondo S."/>
            <person name="Nolan M."/>
            <person name="Ohm R."/>
            <person name="Pangilinan J."/>
            <person name="Park H.-J."/>
            <person name="Ramirez L."/>
            <person name="Alfaro M."/>
            <person name="Sun H."/>
            <person name="Tritt A."/>
            <person name="Yoshinaga Y."/>
            <person name="Zwiers L.-H."/>
            <person name="Turgeon B."/>
            <person name="Goodwin S."/>
            <person name="Spatafora J."/>
            <person name="Crous P."/>
            <person name="Grigoriev I."/>
        </authorList>
    </citation>
    <scope>NUCLEOTIDE SEQUENCE</scope>
    <source>
        <strain evidence="18">CBS 119687</strain>
    </source>
</reference>
<dbReference type="Gene3D" id="3.40.50.1820">
    <property type="entry name" value="alpha/beta hydrolase"/>
    <property type="match status" value="1"/>
</dbReference>
<evidence type="ECO:0000256" key="6">
    <source>
        <dbReference type="ARBA" id="ARBA00013279"/>
    </source>
</evidence>